<evidence type="ECO:0000256" key="1">
    <source>
        <dbReference type="SAM" id="SignalP"/>
    </source>
</evidence>
<comment type="caution">
    <text evidence="2">The sequence shown here is derived from an EMBL/GenBank/DDBJ whole genome shotgun (WGS) entry which is preliminary data.</text>
</comment>
<feature type="signal peptide" evidence="1">
    <location>
        <begin position="1"/>
        <end position="30"/>
    </location>
</feature>
<reference evidence="2 3" key="1">
    <citation type="journal article" date="2014" name="Int. J. Syst. Evol. Microbiol.">
        <title>Fulvimonas yonginensis sp. nov., isolated from greenhouse soil, and emended description of the genus Fulvimonas.</title>
        <authorList>
            <person name="Ahn J.H."/>
            <person name="Kim S.J."/>
            <person name="Weon H.Y."/>
            <person name="Hong S.B."/>
            <person name="Seok S.J."/>
            <person name="Kwon S.W."/>
        </authorList>
    </citation>
    <scope>NUCLEOTIDE SEQUENCE [LARGE SCALE GENOMIC DNA]</scope>
    <source>
        <strain evidence="2 3">KACC 16952</strain>
    </source>
</reference>
<dbReference type="EMBL" id="JBBBNY010000008">
    <property type="protein sequence ID" value="MEI7037421.1"/>
    <property type="molecule type" value="Genomic_DNA"/>
</dbReference>
<proteinExistence type="predicted"/>
<evidence type="ECO:0000313" key="2">
    <source>
        <dbReference type="EMBL" id="MEI7037421.1"/>
    </source>
</evidence>
<organism evidence="2 3">
    <name type="scientific">Fulvimonas yonginensis</name>
    <dbReference type="NCBI Taxonomy" id="1495200"/>
    <lineage>
        <taxon>Bacteria</taxon>
        <taxon>Pseudomonadati</taxon>
        <taxon>Pseudomonadota</taxon>
        <taxon>Gammaproteobacteria</taxon>
        <taxon>Lysobacterales</taxon>
        <taxon>Rhodanobacteraceae</taxon>
        <taxon>Fulvimonas</taxon>
    </lineage>
</organism>
<protein>
    <recommendedName>
        <fullName evidence="4">Copper-binding protein</fullName>
    </recommendedName>
</protein>
<sequence>MKTYARKTSVRLLGTLALALVLGSGGAAWAQDTPTDTGQNPDTMGAMHGGDSMSGMKGMHMMGMHAMPATVDSVDMQTGLVGATAEGMPLKLHFPPSAVANLKSGDRITLHMGFTKP</sequence>
<keyword evidence="1" id="KW-0732">Signal</keyword>
<accession>A0ABU8JE52</accession>
<dbReference type="Proteomes" id="UP001381174">
    <property type="component" value="Unassembled WGS sequence"/>
</dbReference>
<evidence type="ECO:0000313" key="3">
    <source>
        <dbReference type="Proteomes" id="UP001381174"/>
    </source>
</evidence>
<keyword evidence="3" id="KW-1185">Reference proteome</keyword>
<dbReference type="RefSeq" id="WP_336808052.1">
    <property type="nucleotide sequence ID" value="NZ_JBBBNY010000008.1"/>
</dbReference>
<feature type="chain" id="PRO_5045648745" description="Copper-binding protein" evidence="1">
    <location>
        <begin position="31"/>
        <end position="117"/>
    </location>
</feature>
<name>A0ABU8JE52_9GAMM</name>
<evidence type="ECO:0008006" key="4">
    <source>
        <dbReference type="Google" id="ProtNLM"/>
    </source>
</evidence>
<gene>
    <name evidence="2" type="ORF">WAT24_11690</name>
</gene>